<dbReference type="PRINTS" id="PR00344">
    <property type="entry name" value="BCTRLSENSOR"/>
</dbReference>
<dbReference type="PANTHER" id="PTHR45436:SF5">
    <property type="entry name" value="SENSOR HISTIDINE KINASE TRCS"/>
    <property type="match status" value="1"/>
</dbReference>
<keyword evidence="4" id="KW-0597">Phosphoprotein</keyword>
<evidence type="ECO:0000256" key="4">
    <source>
        <dbReference type="ARBA" id="ARBA00022553"/>
    </source>
</evidence>
<keyword evidence="9" id="KW-0902">Two-component regulatory system</keyword>
<feature type="transmembrane region" description="Helical" evidence="11">
    <location>
        <begin position="12"/>
        <end position="35"/>
    </location>
</feature>
<keyword evidence="7 14" id="KW-0418">Kinase</keyword>
<dbReference type="PROSITE" id="PS50885">
    <property type="entry name" value="HAMP"/>
    <property type="match status" value="1"/>
</dbReference>
<dbReference type="InterPro" id="IPR005467">
    <property type="entry name" value="His_kinase_dom"/>
</dbReference>
<dbReference type="InterPro" id="IPR003661">
    <property type="entry name" value="HisK_dim/P_dom"/>
</dbReference>
<protein>
    <recommendedName>
        <fullName evidence="3">histidine kinase</fullName>
        <ecNumber evidence="3">2.7.13.3</ecNumber>
    </recommendedName>
</protein>
<sequence>MVCMWRNLRSRLTISHLLPLLVIVPLLSFLLFYLIEARFVLDEATAELAGQGELISRLYQAELSAQEDPEQASSLFARLRVRIPTLFYLVDQNGNIVVRPGLATASTEVPIRPPDPELLQKALAGEIARQVSMGNADVAVPVRNEDQEVVGAVHLSQQLTDVTNRLAVLRWTVWGAVSAGLLVSVLLSFVLSRSLNKPLERLTAASRAVNFDAPPRRVEEEGPAEVRTLARTFNEMSERLYELEQGRRRLLSSVVHELGRPLGAIKAAAQVLGQNGKDSELVVELSSGIDDQVDQLRRLLDDLALLARNEIQNLALDIVPTDVGELVLEECRRYGQRIREKEIELITQFPPEATRAAADPMRLSQIIGNLLDNAIKYTPNGGQIQIEVGTETGLVVLTFEDSGPGIDPSEFERIFDFLYRSPRQERVREGMGIGLALSRRLAEAQGGTLTAHHRAAGTGARFVLSLPVEVAQAPVATAPIQ</sequence>
<dbReference type="Gene3D" id="6.10.340.10">
    <property type="match status" value="1"/>
</dbReference>
<dbReference type="PANTHER" id="PTHR45436">
    <property type="entry name" value="SENSOR HISTIDINE KINASE YKOH"/>
    <property type="match status" value="1"/>
</dbReference>
<dbReference type="AlphaFoldDB" id="A0A6B1G1W3"/>
<dbReference type="GO" id="GO:0016020">
    <property type="term" value="C:membrane"/>
    <property type="evidence" value="ECO:0007669"/>
    <property type="project" value="UniProtKB-SubCell"/>
</dbReference>
<evidence type="ECO:0000256" key="7">
    <source>
        <dbReference type="ARBA" id="ARBA00022777"/>
    </source>
</evidence>
<dbReference type="EMBL" id="VYDA01000210">
    <property type="protein sequence ID" value="MYH61225.1"/>
    <property type="molecule type" value="Genomic_DNA"/>
</dbReference>
<dbReference type="GO" id="GO:0000155">
    <property type="term" value="F:phosphorelay sensor kinase activity"/>
    <property type="evidence" value="ECO:0007669"/>
    <property type="project" value="InterPro"/>
</dbReference>
<dbReference type="SMART" id="SM00304">
    <property type="entry name" value="HAMP"/>
    <property type="match status" value="1"/>
</dbReference>
<dbReference type="CDD" id="cd06225">
    <property type="entry name" value="HAMP"/>
    <property type="match status" value="1"/>
</dbReference>
<dbReference type="Pfam" id="PF00512">
    <property type="entry name" value="HisKA"/>
    <property type="match status" value="1"/>
</dbReference>
<evidence type="ECO:0000256" key="10">
    <source>
        <dbReference type="ARBA" id="ARBA00023136"/>
    </source>
</evidence>
<feature type="domain" description="Histidine kinase" evidence="12">
    <location>
        <begin position="253"/>
        <end position="470"/>
    </location>
</feature>
<dbReference type="SUPFAM" id="SSF47384">
    <property type="entry name" value="Homodimeric domain of signal transducing histidine kinase"/>
    <property type="match status" value="1"/>
</dbReference>
<evidence type="ECO:0000256" key="11">
    <source>
        <dbReference type="SAM" id="Phobius"/>
    </source>
</evidence>
<dbReference type="InterPro" id="IPR004358">
    <property type="entry name" value="Sig_transdc_His_kin-like_C"/>
</dbReference>
<dbReference type="SMART" id="SM00388">
    <property type="entry name" value="HisKA"/>
    <property type="match status" value="1"/>
</dbReference>
<dbReference type="InterPro" id="IPR036890">
    <property type="entry name" value="HATPase_C_sf"/>
</dbReference>
<dbReference type="Pfam" id="PF02518">
    <property type="entry name" value="HATPase_c"/>
    <property type="match status" value="1"/>
</dbReference>
<comment type="caution">
    <text evidence="14">The sequence shown here is derived from an EMBL/GenBank/DDBJ whole genome shotgun (WGS) entry which is preliminary data.</text>
</comment>
<evidence type="ECO:0000256" key="9">
    <source>
        <dbReference type="ARBA" id="ARBA00023012"/>
    </source>
</evidence>
<feature type="domain" description="HAMP" evidence="13">
    <location>
        <begin position="193"/>
        <end position="245"/>
    </location>
</feature>
<comment type="subcellular location">
    <subcellularLocation>
        <location evidence="2">Membrane</location>
    </subcellularLocation>
</comment>
<dbReference type="EC" id="2.7.13.3" evidence="3"/>
<accession>A0A6B1G1W3</accession>
<dbReference type="Gene3D" id="1.10.287.130">
    <property type="match status" value="1"/>
</dbReference>
<proteinExistence type="predicted"/>
<name>A0A6B1G1W3_9CHLR</name>
<keyword evidence="10 11" id="KW-0472">Membrane</keyword>
<dbReference type="Pfam" id="PF00672">
    <property type="entry name" value="HAMP"/>
    <property type="match status" value="1"/>
</dbReference>
<dbReference type="InterPro" id="IPR036097">
    <property type="entry name" value="HisK_dim/P_sf"/>
</dbReference>
<evidence type="ECO:0000256" key="5">
    <source>
        <dbReference type="ARBA" id="ARBA00022679"/>
    </source>
</evidence>
<dbReference type="CDD" id="cd00082">
    <property type="entry name" value="HisKA"/>
    <property type="match status" value="1"/>
</dbReference>
<evidence type="ECO:0000256" key="2">
    <source>
        <dbReference type="ARBA" id="ARBA00004370"/>
    </source>
</evidence>
<evidence type="ECO:0000259" key="13">
    <source>
        <dbReference type="PROSITE" id="PS50885"/>
    </source>
</evidence>
<dbReference type="Gene3D" id="3.30.565.10">
    <property type="entry name" value="Histidine kinase-like ATPase, C-terminal domain"/>
    <property type="match status" value="1"/>
</dbReference>
<evidence type="ECO:0000256" key="1">
    <source>
        <dbReference type="ARBA" id="ARBA00000085"/>
    </source>
</evidence>
<dbReference type="InterPro" id="IPR003594">
    <property type="entry name" value="HATPase_dom"/>
</dbReference>
<evidence type="ECO:0000256" key="8">
    <source>
        <dbReference type="ARBA" id="ARBA00022989"/>
    </source>
</evidence>
<keyword evidence="6 11" id="KW-0812">Transmembrane</keyword>
<evidence type="ECO:0000256" key="3">
    <source>
        <dbReference type="ARBA" id="ARBA00012438"/>
    </source>
</evidence>
<keyword evidence="8 11" id="KW-1133">Transmembrane helix</keyword>
<keyword evidence="5" id="KW-0808">Transferase</keyword>
<organism evidence="14">
    <name type="scientific">Caldilineaceae bacterium SB0675_bin_29</name>
    <dbReference type="NCBI Taxonomy" id="2605266"/>
    <lineage>
        <taxon>Bacteria</taxon>
        <taxon>Bacillati</taxon>
        <taxon>Chloroflexota</taxon>
        <taxon>Caldilineae</taxon>
        <taxon>Caldilineales</taxon>
        <taxon>Caldilineaceae</taxon>
    </lineage>
</organism>
<dbReference type="CDD" id="cd00075">
    <property type="entry name" value="HATPase"/>
    <property type="match status" value="1"/>
</dbReference>
<dbReference type="PROSITE" id="PS50109">
    <property type="entry name" value="HIS_KIN"/>
    <property type="match status" value="1"/>
</dbReference>
<evidence type="ECO:0000313" key="14">
    <source>
        <dbReference type="EMBL" id="MYH61225.1"/>
    </source>
</evidence>
<reference evidence="14" key="1">
    <citation type="submission" date="2019-09" db="EMBL/GenBank/DDBJ databases">
        <title>Characterisation of the sponge microbiome using genome-centric metagenomics.</title>
        <authorList>
            <person name="Engelberts J.P."/>
            <person name="Robbins S.J."/>
            <person name="De Goeij J.M."/>
            <person name="Aranda M."/>
            <person name="Bell S.C."/>
            <person name="Webster N.S."/>
        </authorList>
    </citation>
    <scope>NUCLEOTIDE SEQUENCE</scope>
    <source>
        <strain evidence="14">SB0675_bin_29</strain>
    </source>
</reference>
<comment type="catalytic activity">
    <reaction evidence="1">
        <text>ATP + protein L-histidine = ADP + protein N-phospho-L-histidine.</text>
        <dbReference type="EC" id="2.7.13.3"/>
    </reaction>
</comment>
<dbReference type="InterPro" id="IPR050428">
    <property type="entry name" value="TCS_sensor_his_kinase"/>
</dbReference>
<dbReference type="SUPFAM" id="SSF55874">
    <property type="entry name" value="ATPase domain of HSP90 chaperone/DNA topoisomerase II/histidine kinase"/>
    <property type="match status" value="1"/>
</dbReference>
<evidence type="ECO:0000259" key="12">
    <source>
        <dbReference type="PROSITE" id="PS50109"/>
    </source>
</evidence>
<dbReference type="SMART" id="SM00387">
    <property type="entry name" value="HATPase_c"/>
    <property type="match status" value="1"/>
</dbReference>
<evidence type="ECO:0000256" key="6">
    <source>
        <dbReference type="ARBA" id="ARBA00022692"/>
    </source>
</evidence>
<gene>
    <name evidence="14" type="ORF">F4148_05515</name>
</gene>
<dbReference type="InterPro" id="IPR003660">
    <property type="entry name" value="HAMP_dom"/>
</dbReference>